<name>A0A833N5D7_9BACT</name>
<organism evidence="2 3">
    <name type="scientific">Fluviispira multicolorata</name>
    <dbReference type="NCBI Taxonomy" id="2654512"/>
    <lineage>
        <taxon>Bacteria</taxon>
        <taxon>Pseudomonadati</taxon>
        <taxon>Bdellovibrionota</taxon>
        <taxon>Oligoflexia</taxon>
        <taxon>Silvanigrellales</taxon>
        <taxon>Silvanigrellaceae</taxon>
        <taxon>Fluviispira</taxon>
    </lineage>
</organism>
<dbReference type="EMBL" id="WFLN01000006">
    <property type="protein sequence ID" value="KAB8030652.1"/>
    <property type="molecule type" value="Genomic_DNA"/>
</dbReference>
<evidence type="ECO:0000313" key="2">
    <source>
        <dbReference type="EMBL" id="KAB8030652.1"/>
    </source>
</evidence>
<dbReference type="AlphaFoldDB" id="A0A833N5D7"/>
<dbReference type="SUPFAM" id="SSF52949">
    <property type="entry name" value="Macro domain-like"/>
    <property type="match status" value="1"/>
</dbReference>
<evidence type="ECO:0000313" key="3">
    <source>
        <dbReference type="Proteomes" id="UP000442694"/>
    </source>
</evidence>
<dbReference type="Pfam" id="PF01661">
    <property type="entry name" value="Macro"/>
    <property type="match status" value="1"/>
</dbReference>
<dbReference type="Gene3D" id="3.40.220.10">
    <property type="entry name" value="Leucine Aminopeptidase, subunit E, domain 1"/>
    <property type="match status" value="1"/>
</dbReference>
<reference evidence="2 3" key="1">
    <citation type="submission" date="2019-10" db="EMBL/GenBank/DDBJ databases">
        <title>New genus of Silvanigrellaceae.</title>
        <authorList>
            <person name="Pitt A."/>
            <person name="Hahn M.W."/>
        </authorList>
    </citation>
    <scope>NUCLEOTIDE SEQUENCE [LARGE SCALE GENOMIC DNA]</scope>
    <source>
        <strain evidence="2 3">33A1-SZDP</strain>
    </source>
</reference>
<dbReference type="InterPro" id="IPR043472">
    <property type="entry name" value="Macro_dom-like"/>
</dbReference>
<accession>A0A833N5D7</accession>
<sequence length="145" mass="17334">MKFIEVDNIFDLYPEAIAHPINCIGLSHDLLSKKIKKVWPNYYREYARTCLRKQFIPYKAYYHSIDALFGTKSIVTLTIRNNWQERLKQDSMKEVINSLMQQCKKQNILTIAIPEIEGVPKHWLEQELKNTFQDYPITIYFFKNN</sequence>
<evidence type="ECO:0000259" key="1">
    <source>
        <dbReference type="Pfam" id="PF01661"/>
    </source>
</evidence>
<proteinExistence type="predicted"/>
<keyword evidence="3" id="KW-1185">Reference proteome</keyword>
<dbReference type="InterPro" id="IPR002589">
    <property type="entry name" value="Macro_dom"/>
</dbReference>
<gene>
    <name evidence="2" type="ORF">GCL57_06670</name>
</gene>
<comment type="caution">
    <text evidence="2">The sequence shown here is derived from an EMBL/GenBank/DDBJ whole genome shotgun (WGS) entry which is preliminary data.</text>
</comment>
<feature type="domain" description="Macro" evidence="1">
    <location>
        <begin position="19"/>
        <end position="116"/>
    </location>
</feature>
<dbReference type="Proteomes" id="UP000442694">
    <property type="component" value="Unassembled WGS sequence"/>
</dbReference>
<dbReference type="RefSeq" id="WP_152212580.1">
    <property type="nucleotide sequence ID" value="NZ_WFLN01000006.1"/>
</dbReference>
<protein>
    <recommendedName>
        <fullName evidence="1">Macro domain-containing protein</fullName>
    </recommendedName>
</protein>